<dbReference type="InterPro" id="IPR052529">
    <property type="entry name" value="Bact_Transport_Assoc"/>
</dbReference>
<sequence length="429" mass="46374">MNAAPERVAALDVLRGLAILLILLMNIPAMGSYLQTAFDQPFLAGWEPIDRAAWYASRVLLAGTQRGLLELLFGAGAAILLERLGDEGVGALGRRYLLLAAFGLAHALVLGWPGDILLSYGLAALALPLFRDWPARRLLALGFGYALLMTAVGAAQYADRAGVQAAVERVVVAQATERAPSQADLSDAATWREARAALTLDQATLAEERAARMGSVAEHWRHQVAAWRRINLDGLGIFLNLVEPFFTMLLGLALLRIGVLTGERRARSYLLAGAVGYGVGLPLRWLEATEVATLTLAPRVGWISAEPARLLVTAGHLAAVLLLLRTTAGARLLRPFAAVGRMALSLYLLQSALCLWLIFPRWGLGLWGELSYAGLIGLALGLVALQLLLARWWTRRFALGPAEWVWRSLAERRRLPLRAGLAGQAARLG</sequence>
<accession>A0A6J4T944</accession>
<feature type="transmembrane region" description="Helical" evidence="1">
    <location>
        <begin position="370"/>
        <end position="389"/>
    </location>
</feature>
<name>A0A6J4T944_9SPHN</name>
<organism evidence="3">
    <name type="scientific">uncultured Sphingomonadaceae bacterium</name>
    <dbReference type="NCBI Taxonomy" id="169976"/>
    <lineage>
        <taxon>Bacteria</taxon>
        <taxon>Pseudomonadati</taxon>
        <taxon>Pseudomonadota</taxon>
        <taxon>Alphaproteobacteria</taxon>
        <taxon>Sphingomonadales</taxon>
        <taxon>Sphingomonadaceae</taxon>
        <taxon>environmental samples</taxon>
    </lineage>
</organism>
<keyword evidence="1" id="KW-0472">Membrane</keyword>
<dbReference type="Pfam" id="PF04235">
    <property type="entry name" value="DUF418"/>
    <property type="match status" value="1"/>
</dbReference>
<feature type="transmembrane region" description="Helical" evidence="1">
    <location>
        <begin position="237"/>
        <end position="257"/>
    </location>
</feature>
<evidence type="ECO:0000313" key="3">
    <source>
        <dbReference type="EMBL" id="CAA9516400.1"/>
    </source>
</evidence>
<feature type="domain" description="DUF418" evidence="2">
    <location>
        <begin position="255"/>
        <end position="411"/>
    </location>
</feature>
<dbReference type="PANTHER" id="PTHR30590">
    <property type="entry name" value="INNER MEMBRANE PROTEIN"/>
    <property type="match status" value="1"/>
</dbReference>
<dbReference type="InterPro" id="IPR007349">
    <property type="entry name" value="DUF418"/>
</dbReference>
<keyword evidence="1" id="KW-0812">Transmembrane</keyword>
<evidence type="ECO:0000259" key="2">
    <source>
        <dbReference type="Pfam" id="PF04235"/>
    </source>
</evidence>
<feature type="transmembrane region" description="Helical" evidence="1">
    <location>
        <begin position="307"/>
        <end position="324"/>
    </location>
</feature>
<feature type="transmembrane region" description="Helical" evidence="1">
    <location>
        <begin position="96"/>
        <end position="126"/>
    </location>
</feature>
<dbReference type="PANTHER" id="PTHR30590:SF2">
    <property type="entry name" value="INNER MEMBRANE PROTEIN"/>
    <property type="match status" value="1"/>
</dbReference>
<feature type="transmembrane region" description="Helical" evidence="1">
    <location>
        <begin position="138"/>
        <end position="158"/>
    </location>
</feature>
<proteinExistence type="predicted"/>
<dbReference type="AlphaFoldDB" id="A0A6J4T944"/>
<reference evidence="3" key="1">
    <citation type="submission" date="2020-02" db="EMBL/GenBank/DDBJ databases">
        <authorList>
            <person name="Meier V. D."/>
        </authorList>
    </citation>
    <scope>NUCLEOTIDE SEQUENCE</scope>
    <source>
        <strain evidence="3">AVDCRST_MAG39</strain>
    </source>
</reference>
<evidence type="ECO:0000256" key="1">
    <source>
        <dbReference type="SAM" id="Phobius"/>
    </source>
</evidence>
<feature type="transmembrane region" description="Helical" evidence="1">
    <location>
        <begin position="12"/>
        <end position="34"/>
    </location>
</feature>
<gene>
    <name evidence="3" type="ORF">AVDCRST_MAG39-2485</name>
</gene>
<keyword evidence="1" id="KW-1133">Transmembrane helix</keyword>
<feature type="transmembrane region" description="Helical" evidence="1">
    <location>
        <begin position="336"/>
        <end position="358"/>
    </location>
</feature>
<dbReference type="EMBL" id="CADCVW010000095">
    <property type="protein sequence ID" value="CAA9516400.1"/>
    <property type="molecule type" value="Genomic_DNA"/>
</dbReference>
<protein>
    <recommendedName>
        <fullName evidence="2">DUF418 domain-containing protein</fullName>
    </recommendedName>
</protein>